<feature type="modified residue" description="4-aspartylphosphate" evidence="3">
    <location>
        <position position="58"/>
    </location>
</feature>
<dbReference type="Pfam" id="PF00196">
    <property type="entry name" value="GerE"/>
    <property type="match status" value="1"/>
</dbReference>
<dbReference type="InterPro" id="IPR016032">
    <property type="entry name" value="Sig_transdc_resp-reg_C-effctor"/>
</dbReference>
<keyword evidence="2" id="KW-0238">DNA-binding</keyword>
<dbReference type="SMART" id="SM00421">
    <property type="entry name" value="HTH_LUXR"/>
    <property type="match status" value="1"/>
</dbReference>
<dbReference type="InterPro" id="IPR039420">
    <property type="entry name" value="WalR-like"/>
</dbReference>
<evidence type="ECO:0000256" key="2">
    <source>
        <dbReference type="ARBA" id="ARBA00023125"/>
    </source>
</evidence>
<organism evidence="6 7">
    <name type="scientific">Methylovirgula ligni</name>
    <dbReference type="NCBI Taxonomy" id="569860"/>
    <lineage>
        <taxon>Bacteria</taxon>
        <taxon>Pseudomonadati</taxon>
        <taxon>Pseudomonadota</taxon>
        <taxon>Alphaproteobacteria</taxon>
        <taxon>Hyphomicrobiales</taxon>
        <taxon>Beijerinckiaceae</taxon>
        <taxon>Methylovirgula</taxon>
    </lineage>
</organism>
<dbReference type="Pfam" id="PF00072">
    <property type="entry name" value="Response_reg"/>
    <property type="match status" value="1"/>
</dbReference>
<dbReference type="CDD" id="cd17535">
    <property type="entry name" value="REC_NarL-like"/>
    <property type="match status" value="1"/>
</dbReference>
<evidence type="ECO:0000259" key="5">
    <source>
        <dbReference type="PROSITE" id="PS50110"/>
    </source>
</evidence>
<dbReference type="InterPro" id="IPR000792">
    <property type="entry name" value="Tscrpt_reg_LuxR_C"/>
</dbReference>
<dbReference type="InterPro" id="IPR058245">
    <property type="entry name" value="NreC/VraR/RcsB-like_REC"/>
</dbReference>
<dbReference type="SMART" id="SM00448">
    <property type="entry name" value="REC"/>
    <property type="match status" value="1"/>
</dbReference>
<evidence type="ECO:0000259" key="4">
    <source>
        <dbReference type="PROSITE" id="PS50043"/>
    </source>
</evidence>
<comment type="caution">
    <text evidence="6">The sequence shown here is derived from an EMBL/GenBank/DDBJ whole genome shotgun (WGS) entry which is preliminary data.</text>
</comment>
<reference evidence="6 7" key="1">
    <citation type="submission" date="2018-08" db="EMBL/GenBank/DDBJ databases">
        <title>Genomic Encyclopedia of Type Strains, Phase IV (KMG-IV): sequencing the most valuable type-strain genomes for metagenomic binning, comparative biology and taxonomic classification.</title>
        <authorList>
            <person name="Goeker M."/>
        </authorList>
    </citation>
    <scope>NUCLEOTIDE SEQUENCE [LARGE SCALE GENOMIC DNA]</scope>
    <source>
        <strain evidence="6 7">BW863</strain>
    </source>
</reference>
<evidence type="ECO:0000313" key="7">
    <source>
        <dbReference type="Proteomes" id="UP000256900"/>
    </source>
</evidence>
<proteinExistence type="predicted"/>
<dbReference type="PANTHER" id="PTHR43214">
    <property type="entry name" value="TWO-COMPONENT RESPONSE REGULATOR"/>
    <property type="match status" value="1"/>
</dbReference>
<dbReference type="PROSITE" id="PS50043">
    <property type="entry name" value="HTH_LUXR_2"/>
    <property type="match status" value="1"/>
</dbReference>
<dbReference type="Proteomes" id="UP000256900">
    <property type="component" value="Unassembled WGS sequence"/>
</dbReference>
<dbReference type="InterPro" id="IPR001789">
    <property type="entry name" value="Sig_transdc_resp-reg_receiver"/>
</dbReference>
<dbReference type="SUPFAM" id="SSF46894">
    <property type="entry name" value="C-terminal effector domain of the bipartite response regulators"/>
    <property type="match status" value="1"/>
</dbReference>
<keyword evidence="1 3" id="KW-0597">Phosphoprotein</keyword>
<dbReference type="RefSeq" id="WP_115836438.1">
    <property type="nucleotide sequence ID" value="NZ_CP025086.1"/>
</dbReference>
<name>A0A3D9YVT4_9HYPH</name>
<feature type="domain" description="Response regulatory" evidence="5">
    <location>
        <begin position="8"/>
        <end position="123"/>
    </location>
</feature>
<dbReference type="InterPro" id="IPR011006">
    <property type="entry name" value="CheY-like_superfamily"/>
</dbReference>
<dbReference type="Gene3D" id="3.40.50.2300">
    <property type="match status" value="1"/>
</dbReference>
<dbReference type="GO" id="GO:0000160">
    <property type="term" value="P:phosphorelay signal transduction system"/>
    <property type="evidence" value="ECO:0007669"/>
    <property type="project" value="InterPro"/>
</dbReference>
<sequence>MEEVEQLKILVIEDHPIVRDGCQRIFNRRTDIEMIEASSATDGLALNKSFRPDVIVLDIGLPDASGFDILPKLIAENNKAAIIVLSMYGTQSFVTSALEKGAVGFITKNDEPNSLLQAIERVRNGEIYLGQAVAQTLAMNNLAPSSDPLRGLSPREGQIIALLGEGRSLTEISVELNLGYKTVANGVTLIKQKLNIGTTTALVKFAVEHNLKTMSPG</sequence>
<dbReference type="GO" id="GO:0003677">
    <property type="term" value="F:DNA binding"/>
    <property type="evidence" value="ECO:0007669"/>
    <property type="project" value="UniProtKB-KW"/>
</dbReference>
<keyword evidence="7" id="KW-1185">Reference proteome</keyword>
<feature type="domain" description="HTH luxR-type" evidence="4">
    <location>
        <begin position="145"/>
        <end position="210"/>
    </location>
</feature>
<dbReference type="OrthoDB" id="9782896at2"/>
<accession>A0A3D9YVT4</accession>
<evidence type="ECO:0000256" key="1">
    <source>
        <dbReference type="ARBA" id="ARBA00022553"/>
    </source>
</evidence>
<protein>
    <submittedName>
        <fullName evidence="6">LuxR family two component transcriptional regulator</fullName>
    </submittedName>
</protein>
<dbReference type="AlphaFoldDB" id="A0A3D9YVT4"/>
<dbReference type="PROSITE" id="PS50110">
    <property type="entry name" value="RESPONSE_REGULATORY"/>
    <property type="match status" value="1"/>
</dbReference>
<dbReference type="EMBL" id="QUMO01000003">
    <property type="protein sequence ID" value="REF85831.1"/>
    <property type="molecule type" value="Genomic_DNA"/>
</dbReference>
<dbReference type="PANTHER" id="PTHR43214:SF43">
    <property type="entry name" value="TWO-COMPONENT RESPONSE REGULATOR"/>
    <property type="match status" value="1"/>
</dbReference>
<dbReference type="CDD" id="cd06170">
    <property type="entry name" value="LuxR_C_like"/>
    <property type="match status" value="1"/>
</dbReference>
<dbReference type="SUPFAM" id="SSF52172">
    <property type="entry name" value="CheY-like"/>
    <property type="match status" value="1"/>
</dbReference>
<dbReference type="GO" id="GO:0006355">
    <property type="term" value="P:regulation of DNA-templated transcription"/>
    <property type="evidence" value="ECO:0007669"/>
    <property type="project" value="InterPro"/>
</dbReference>
<evidence type="ECO:0000256" key="3">
    <source>
        <dbReference type="PROSITE-ProRule" id="PRU00169"/>
    </source>
</evidence>
<dbReference type="PRINTS" id="PR00038">
    <property type="entry name" value="HTHLUXR"/>
</dbReference>
<gene>
    <name evidence="6" type="ORF">DES32_1867</name>
</gene>
<evidence type="ECO:0000313" key="6">
    <source>
        <dbReference type="EMBL" id="REF85831.1"/>
    </source>
</evidence>